<dbReference type="OMA" id="NEWLETM"/>
<dbReference type="AlphaFoldDB" id="A0A8W8JFI3"/>
<dbReference type="InterPro" id="IPR036568">
    <property type="entry name" value="GGCT-like_sf"/>
</dbReference>
<sequence>MHLVFSYGTLKRGQPNHHHMAAGIESGDCELVGFGVTLTRYPLIVDQLFNIPFLLDVTDNLNAMNVEGEVYSVNDVMLERLDRIERHPVFYTRREIPVRINGNTEQLAWCYLMHNFRKDFLQLPAVRKYDSKDYPAFLAGSQRPPAEEEMQKFISYVKGTD</sequence>
<dbReference type="CDD" id="cd06661">
    <property type="entry name" value="GGCT_like"/>
    <property type="match status" value="1"/>
</dbReference>
<dbReference type="InterPro" id="IPR013024">
    <property type="entry name" value="GGCT-like"/>
</dbReference>
<keyword evidence="6" id="KW-1185">Reference proteome</keyword>
<proteinExistence type="inferred from homology"/>
<evidence type="ECO:0000256" key="2">
    <source>
        <dbReference type="PIRSR" id="PIRSR639126-1"/>
    </source>
</evidence>
<evidence type="ECO:0000256" key="3">
    <source>
        <dbReference type="RuleBase" id="RU367036"/>
    </source>
</evidence>
<protein>
    <recommendedName>
        <fullName evidence="3">Gamma-glutamylcyclotransferase family protein</fullName>
    </recommendedName>
</protein>
<dbReference type="InterPro" id="IPR009288">
    <property type="entry name" value="AIG2-like_dom"/>
</dbReference>
<evidence type="ECO:0000259" key="4">
    <source>
        <dbReference type="Pfam" id="PF06094"/>
    </source>
</evidence>
<dbReference type="GO" id="GO:0061929">
    <property type="term" value="F:gamma-glutamylaminecyclotransferase activity"/>
    <property type="evidence" value="ECO:0007669"/>
    <property type="project" value="InterPro"/>
</dbReference>
<evidence type="ECO:0000313" key="5">
    <source>
        <dbReference type="EnsemblMetazoa" id="G18757.1:cds"/>
    </source>
</evidence>
<organism evidence="5 6">
    <name type="scientific">Magallana gigas</name>
    <name type="common">Pacific oyster</name>
    <name type="synonym">Crassostrea gigas</name>
    <dbReference type="NCBI Taxonomy" id="29159"/>
    <lineage>
        <taxon>Eukaryota</taxon>
        <taxon>Metazoa</taxon>
        <taxon>Spiralia</taxon>
        <taxon>Lophotrochozoa</taxon>
        <taxon>Mollusca</taxon>
        <taxon>Bivalvia</taxon>
        <taxon>Autobranchia</taxon>
        <taxon>Pteriomorphia</taxon>
        <taxon>Ostreida</taxon>
        <taxon>Ostreoidea</taxon>
        <taxon>Ostreidae</taxon>
        <taxon>Magallana</taxon>
    </lineage>
</organism>
<dbReference type="Gene3D" id="3.10.490.10">
    <property type="entry name" value="Gamma-glutamyl cyclotransferase-like"/>
    <property type="match status" value="1"/>
</dbReference>
<dbReference type="SUPFAM" id="SSF110857">
    <property type="entry name" value="Gamma-glutamyl cyclotransferase-like"/>
    <property type="match status" value="1"/>
</dbReference>
<dbReference type="PANTHER" id="PTHR12510">
    <property type="entry name" value="TROPONIN C-AKIN-1 PROTEIN"/>
    <property type="match status" value="1"/>
</dbReference>
<dbReference type="PANTHER" id="PTHR12510:SF4">
    <property type="entry name" value="GAMMA-GLUTAMYLAMINECYCLOTRANSFERASE"/>
    <property type="match status" value="1"/>
</dbReference>
<name>A0A8W8JFI3_MAGGI</name>
<evidence type="ECO:0000256" key="1">
    <source>
        <dbReference type="ARBA" id="ARBA00008861"/>
    </source>
</evidence>
<dbReference type="Pfam" id="PF06094">
    <property type="entry name" value="GGACT"/>
    <property type="match status" value="1"/>
</dbReference>
<feature type="domain" description="Gamma-glutamylcyclotransferase AIG2-like" evidence="4">
    <location>
        <begin position="4"/>
        <end position="121"/>
    </location>
</feature>
<comment type="similarity">
    <text evidence="1 3">Belongs to the gamma-glutamylcyclotransferase family.</text>
</comment>
<accession>A0A8W8JFI3</accession>
<dbReference type="InterPro" id="IPR039126">
    <property type="entry name" value="GGACT"/>
</dbReference>
<dbReference type="GO" id="GO:0005829">
    <property type="term" value="C:cytosol"/>
    <property type="evidence" value="ECO:0007669"/>
    <property type="project" value="TreeGrafter"/>
</dbReference>
<dbReference type="Proteomes" id="UP000005408">
    <property type="component" value="Unassembled WGS sequence"/>
</dbReference>
<dbReference type="OrthoDB" id="113620at2759"/>
<evidence type="ECO:0000313" key="6">
    <source>
        <dbReference type="Proteomes" id="UP000005408"/>
    </source>
</evidence>
<dbReference type="EnsemblMetazoa" id="G18757.1">
    <property type="protein sequence ID" value="G18757.1:cds"/>
    <property type="gene ID" value="G18757"/>
</dbReference>
<reference evidence="5" key="1">
    <citation type="submission" date="2022-08" db="UniProtKB">
        <authorList>
            <consortium name="EnsemblMetazoa"/>
        </authorList>
    </citation>
    <scope>IDENTIFICATION</scope>
    <source>
        <strain evidence="5">05x7-T-G4-1.051#20</strain>
    </source>
</reference>
<feature type="active site" description="Proton acceptor" evidence="2">
    <location>
        <position position="85"/>
    </location>
</feature>